<organism evidence="2">
    <name type="scientific">Pyricularia oryzae (strain Y34)</name>
    <name type="common">Rice blast fungus</name>
    <name type="synonym">Magnaporthe oryzae</name>
    <dbReference type="NCBI Taxonomy" id="1143189"/>
    <lineage>
        <taxon>Eukaryota</taxon>
        <taxon>Fungi</taxon>
        <taxon>Dikarya</taxon>
        <taxon>Ascomycota</taxon>
        <taxon>Pezizomycotina</taxon>
        <taxon>Sordariomycetes</taxon>
        <taxon>Sordariomycetidae</taxon>
        <taxon>Magnaporthales</taxon>
        <taxon>Pyriculariaceae</taxon>
        <taxon>Pyricularia</taxon>
    </lineage>
</organism>
<name>A0AA97P7P0_PYRO3</name>
<dbReference type="EMBL" id="JH793004">
    <property type="protein sequence ID" value="ELQ43499.1"/>
    <property type="molecule type" value="Genomic_DNA"/>
</dbReference>
<evidence type="ECO:0000313" key="2">
    <source>
        <dbReference type="EMBL" id="ELQ43499.1"/>
    </source>
</evidence>
<reference evidence="2" key="1">
    <citation type="journal article" date="2012" name="PLoS Genet.">
        <title>Comparative analysis of the genomes of two field isolates of the rice blast fungus Magnaporthe oryzae.</title>
        <authorList>
            <person name="Xue M."/>
            <person name="Yang J."/>
            <person name="Li Z."/>
            <person name="Hu S."/>
            <person name="Yao N."/>
            <person name="Dean R.A."/>
            <person name="Zhao W."/>
            <person name="Shen M."/>
            <person name="Zhang H."/>
            <person name="Li C."/>
            <person name="Liu L."/>
            <person name="Cao L."/>
            <person name="Xu X."/>
            <person name="Xing Y."/>
            <person name="Hsiang T."/>
            <person name="Zhang Z."/>
            <person name="Xu J.R."/>
            <person name="Peng Y.L."/>
        </authorList>
    </citation>
    <scope>NUCLEOTIDE SEQUENCE</scope>
    <source>
        <strain evidence="2">Y34</strain>
    </source>
</reference>
<evidence type="ECO:0000256" key="1">
    <source>
        <dbReference type="SAM" id="MobiDB-lite"/>
    </source>
</evidence>
<proteinExistence type="predicted"/>
<protein>
    <submittedName>
        <fullName evidence="2">Uncharacterized protein</fullName>
    </submittedName>
</protein>
<feature type="region of interest" description="Disordered" evidence="1">
    <location>
        <begin position="1"/>
        <end position="25"/>
    </location>
</feature>
<sequence>MTHGIGMQQHETPSHSRHLVCPEPPPGLMMDEAVEDAALPGPLATTGPARDAEQAIFVCFLIFVWGEESGGSFLYPNSWARRPRVGSWLHPCSAGGSASLIPWRGPSLAAGGSSYQLGTEYDSWYLLVIAQIEVHRVRGRRDRYVIMKKSNIYNLLCLQKAVKF</sequence>
<dbReference type="Proteomes" id="UP000011086">
    <property type="component" value="Unassembled WGS sequence"/>
</dbReference>
<gene>
    <name evidence="2" type="ORF">OOU_Y34scaffold00148g2</name>
</gene>
<accession>A0AA97P7P0</accession>
<dbReference type="AlphaFoldDB" id="A0AA97P7P0"/>